<evidence type="ECO:0000313" key="2">
    <source>
        <dbReference type="EMBL" id="VAW47157.1"/>
    </source>
</evidence>
<dbReference type="PROSITE" id="PS00163">
    <property type="entry name" value="FUMARATE_LYASES"/>
    <property type="match status" value="1"/>
</dbReference>
<sequence>MNNDIMSNESMSNKGKQSVLWSSDDESTINDAVMQYLAGDDVRLDQALLLYDIQGTWAHLVGLAEIDIITEQELAQFSAALKDLKIAYVEKKFVLDQRFEDGHSAIEFYLTEQLGDLGKKAHTGRSRNDQVLTCLRLFMKDQLGLLKHEVVAVIEALLPLAEQHKNTLMPGYTHLQRAMPTTVAVWLLGFVESLMDDLQHLNHLMSLLDSSPLGTAAGFGVPLPLVRNTSAATMGFSRLQVNPVCAQNSRGKYELMTLHALSYLMSDVRRFAWDLSLFMTSEFDFIKLASSHTTGSSIMPNKNNPDVVELMRAGLSVVEGAVQQTQSLMSLPSGYQRDLQLSKEPLLKGMEMTRKTFALLPGLLQAMHFNEAQMKAAITPEMMTTDQAMHKVKQGQSFRNAYLDSKQDEDLIITAEQSIAERVSLGGAANLGLELLHERLAFLV</sequence>
<dbReference type="PANTHER" id="PTHR43814:SF1">
    <property type="entry name" value="ARGININOSUCCINATE LYASE"/>
    <property type="match status" value="1"/>
</dbReference>
<dbReference type="GO" id="GO:0005829">
    <property type="term" value="C:cytosol"/>
    <property type="evidence" value="ECO:0007669"/>
    <property type="project" value="TreeGrafter"/>
</dbReference>
<dbReference type="EMBL" id="UOFA01000324">
    <property type="protein sequence ID" value="VAW47157.1"/>
    <property type="molecule type" value="Genomic_DNA"/>
</dbReference>
<proteinExistence type="predicted"/>
<dbReference type="GO" id="GO:0042450">
    <property type="term" value="P:L-arginine biosynthetic process via ornithine"/>
    <property type="evidence" value="ECO:0007669"/>
    <property type="project" value="InterPro"/>
</dbReference>
<dbReference type="EC" id="4.3.2.1" evidence="2"/>
<dbReference type="Pfam" id="PF00206">
    <property type="entry name" value="Lyase_1"/>
    <property type="match status" value="1"/>
</dbReference>
<dbReference type="PRINTS" id="PR00145">
    <property type="entry name" value="ARGSUCLYASE"/>
</dbReference>
<name>A0A3B0W8Y3_9ZZZZ</name>
<dbReference type="SUPFAM" id="SSF48557">
    <property type="entry name" value="L-aspartase-like"/>
    <property type="match status" value="1"/>
</dbReference>
<feature type="domain" description="Fumarate lyase N-terminal" evidence="1">
    <location>
        <begin position="43"/>
        <end position="320"/>
    </location>
</feature>
<dbReference type="InterPro" id="IPR009049">
    <property type="entry name" value="Argininosuccinate_lyase"/>
</dbReference>
<dbReference type="InterPro" id="IPR000362">
    <property type="entry name" value="Fumarate_lyase_fam"/>
</dbReference>
<protein>
    <submittedName>
        <fullName evidence="2">Argininosuccinate lyase</fullName>
        <ecNumber evidence="2">4.3.2.1</ecNumber>
    </submittedName>
</protein>
<dbReference type="Gene3D" id="1.10.275.10">
    <property type="entry name" value="Fumarase/aspartase (N-terminal domain)"/>
    <property type="match status" value="1"/>
</dbReference>
<dbReference type="InterPro" id="IPR022761">
    <property type="entry name" value="Fumarate_lyase_N"/>
</dbReference>
<dbReference type="PANTHER" id="PTHR43814">
    <property type="entry name" value="ARGININOSUCCINATE LYASE"/>
    <property type="match status" value="1"/>
</dbReference>
<evidence type="ECO:0000259" key="1">
    <source>
        <dbReference type="Pfam" id="PF00206"/>
    </source>
</evidence>
<accession>A0A3B0W8Y3</accession>
<dbReference type="NCBIfam" id="TIGR00838">
    <property type="entry name" value="argH"/>
    <property type="match status" value="1"/>
</dbReference>
<dbReference type="Gene3D" id="1.20.200.10">
    <property type="entry name" value="Fumarase/aspartase (Central domain)"/>
    <property type="match status" value="1"/>
</dbReference>
<dbReference type="InterPro" id="IPR020557">
    <property type="entry name" value="Fumarate_lyase_CS"/>
</dbReference>
<dbReference type="AlphaFoldDB" id="A0A3B0W8Y3"/>
<reference evidence="2" key="1">
    <citation type="submission" date="2018-06" db="EMBL/GenBank/DDBJ databases">
        <authorList>
            <person name="Zhirakovskaya E."/>
        </authorList>
    </citation>
    <scope>NUCLEOTIDE SEQUENCE</scope>
</reference>
<keyword evidence="2" id="KW-0456">Lyase</keyword>
<gene>
    <name evidence="2" type="ORF">MNBD_GAMMA02-1018</name>
</gene>
<dbReference type="GO" id="GO:0004056">
    <property type="term" value="F:argininosuccinate lyase activity"/>
    <property type="evidence" value="ECO:0007669"/>
    <property type="project" value="UniProtKB-EC"/>
</dbReference>
<dbReference type="InterPro" id="IPR008948">
    <property type="entry name" value="L-Aspartase-like"/>
</dbReference>
<dbReference type="InterPro" id="IPR024083">
    <property type="entry name" value="Fumarase/histidase_N"/>
</dbReference>
<dbReference type="Gene3D" id="1.10.40.30">
    <property type="entry name" value="Fumarase/aspartase (C-terminal domain)"/>
    <property type="match status" value="1"/>
</dbReference>
<dbReference type="PRINTS" id="PR00149">
    <property type="entry name" value="FUMRATELYASE"/>
</dbReference>
<organism evidence="2">
    <name type="scientific">hydrothermal vent metagenome</name>
    <dbReference type="NCBI Taxonomy" id="652676"/>
    <lineage>
        <taxon>unclassified sequences</taxon>
        <taxon>metagenomes</taxon>
        <taxon>ecological metagenomes</taxon>
    </lineage>
</organism>